<dbReference type="InterPro" id="IPR020845">
    <property type="entry name" value="AMP-binding_CS"/>
</dbReference>
<evidence type="ECO:0000313" key="6">
    <source>
        <dbReference type="Proteomes" id="UP001501495"/>
    </source>
</evidence>
<organism evidence="5 6">
    <name type="scientific">Nocardioides fonticola</name>
    <dbReference type="NCBI Taxonomy" id="450363"/>
    <lineage>
        <taxon>Bacteria</taxon>
        <taxon>Bacillati</taxon>
        <taxon>Actinomycetota</taxon>
        <taxon>Actinomycetes</taxon>
        <taxon>Propionibacteriales</taxon>
        <taxon>Nocardioidaceae</taxon>
        <taxon>Nocardioides</taxon>
    </lineage>
</organism>
<dbReference type="SUPFAM" id="SSF56801">
    <property type="entry name" value="Acetyl-CoA synthetase-like"/>
    <property type="match status" value="1"/>
</dbReference>
<reference evidence="6" key="1">
    <citation type="journal article" date="2019" name="Int. J. Syst. Evol. Microbiol.">
        <title>The Global Catalogue of Microorganisms (GCM) 10K type strain sequencing project: providing services to taxonomists for standard genome sequencing and annotation.</title>
        <authorList>
            <consortium name="The Broad Institute Genomics Platform"/>
            <consortium name="The Broad Institute Genome Sequencing Center for Infectious Disease"/>
            <person name="Wu L."/>
            <person name="Ma J."/>
        </authorList>
    </citation>
    <scope>NUCLEOTIDE SEQUENCE [LARGE SCALE GENOMIC DNA]</scope>
    <source>
        <strain evidence="6">JCM 16703</strain>
    </source>
</reference>
<sequence length="566" mass="59183">MSGPVLPRVVALGPRRVGEAVERGLDIARALRVLQREGLLEPLRLDRTLRNSRETVHLGPLTTAVRVARRRTPDAVALADDRGEVTYRELDDRAASVAHGLLALLGRIEREPEATPVVGILCRDHRGPVIALAAAGYAGARAVLLNTGSAAPQLATVLAREGVEVLVHDADFADVVAQACSESGQQLPTVVADAAPAGDVLTLDGLADAGPTSPPPLPATSGGLVILTSGTTGVPKGAPRSRMNPLQSAQVLDRLPFPHGCTVLMAAPIFHGTGLSQLCLALAAGCRIVLARRFDAATAVATIRAEQVRVLVLVPTMLHRILALDPDPADLASLERIYAAGSALPAALCVRTRELLGDVLYNMYGSTEVGVAAVATPQELALAPGCVGRAPAAARVLLLGPDRRPVPDGEPGIVFVRSALAFTAYTDGSGKEVVDGYVSTGDVGRIDEYGLLHIEGREDDMIVSGGENVVPAQVEALLAEHSGVDEVAVVGVPDEEFGQRLRAVVVLLPGAVVEAEELRALARERLARHEVPREVWFVAALPRNPTGKVLKRVLAAADSVEGIGGF</sequence>
<feature type="domain" description="AMP-dependent synthetase/ligase" evidence="3">
    <location>
        <begin position="69"/>
        <end position="425"/>
    </location>
</feature>
<evidence type="ECO:0000256" key="2">
    <source>
        <dbReference type="ARBA" id="ARBA00022598"/>
    </source>
</evidence>
<gene>
    <name evidence="5" type="ORF">GCM10022215_33060</name>
</gene>
<accession>A0ABP7XSA4</accession>
<dbReference type="InterPro" id="IPR000873">
    <property type="entry name" value="AMP-dep_synth/lig_dom"/>
</dbReference>
<dbReference type="InterPro" id="IPR042099">
    <property type="entry name" value="ANL_N_sf"/>
</dbReference>
<dbReference type="PANTHER" id="PTHR43201">
    <property type="entry name" value="ACYL-COA SYNTHETASE"/>
    <property type="match status" value="1"/>
</dbReference>
<name>A0ABP7XSA4_9ACTN</name>
<evidence type="ECO:0000259" key="4">
    <source>
        <dbReference type="Pfam" id="PF13193"/>
    </source>
</evidence>
<dbReference type="Pfam" id="PF13193">
    <property type="entry name" value="AMP-binding_C"/>
    <property type="match status" value="1"/>
</dbReference>
<keyword evidence="2" id="KW-0436">Ligase</keyword>
<dbReference type="Pfam" id="PF00501">
    <property type="entry name" value="AMP-binding"/>
    <property type="match status" value="1"/>
</dbReference>
<dbReference type="InterPro" id="IPR025110">
    <property type="entry name" value="AMP-bd_C"/>
</dbReference>
<evidence type="ECO:0000313" key="5">
    <source>
        <dbReference type="EMBL" id="GAA4124981.1"/>
    </source>
</evidence>
<evidence type="ECO:0000259" key="3">
    <source>
        <dbReference type="Pfam" id="PF00501"/>
    </source>
</evidence>
<dbReference type="RefSeq" id="WP_344734572.1">
    <property type="nucleotide sequence ID" value="NZ_BAAAZH010000026.1"/>
</dbReference>
<dbReference type="Gene3D" id="3.40.50.12780">
    <property type="entry name" value="N-terminal domain of ligase-like"/>
    <property type="match status" value="1"/>
</dbReference>
<feature type="domain" description="AMP-binding enzyme C-terminal" evidence="4">
    <location>
        <begin position="473"/>
        <end position="548"/>
    </location>
</feature>
<dbReference type="Proteomes" id="UP001501495">
    <property type="component" value="Unassembled WGS sequence"/>
</dbReference>
<comment type="similarity">
    <text evidence="1">Belongs to the ATP-dependent AMP-binding enzyme family.</text>
</comment>
<evidence type="ECO:0000256" key="1">
    <source>
        <dbReference type="ARBA" id="ARBA00006432"/>
    </source>
</evidence>
<dbReference type="PROSITE" id="PS00455">
    <property type="entry name" value="AMP_BINDING"/>
    <property type="match status" value="1"/>
</dbReference>
<dbReference type="Gene3D" id="3.30.300.30">
    <property type="match status" value="1"/>
</dbReference>
<proteinExistence type="inferred from homology"/>
<comment type="caution">
    <text evidence="5">The sequence shown here is derived from an EMBL/GenBank/DDBJ whole genome shotgun (WGS) entry which is preliminary data.</text>
</comment>
<dbReference type="EMBL" id="BAAAZH010000026">
    <property type="protein sequence ID" value="GAA4124981.1"/>
    <property type="molecule type" value="Genomic_DNA"/>
</dbReference>
<dbReference type="InterPro" id="IPR045851">
    <property type="entry name" value="AMP-bd_C_sf"/>
</dbReference>
<protein>
    <submittedName>
        <fullName evidence="5">Acyl-CoA synthetase</fullName>
    </submittedName>
</protein>
<dbReference type="PANTHER" id="PTHR43201:SF5">
    <property type="entry name" value="MEDIUM-CHAIN ACYL-COA LIGASE ACSF2, MITOCHONDRIAL"/>
    <property type="match status" value="1"/>
</dbReference>
<keyword evidence="6" id="KW-1185">Reference proteome</keyword>
<dbReference type="CDD" id="cd04433">
    <property type="entry name" value="AFD_class_I"/>
    <property type="match status" value="1"/>
</dbReference>